<dbReference type="Gene3D" id="3.30.300.130">
    <property type="entry name" value="Fe-S cluster assembly (FSCA)"/>
    <property type="match status" value="1"/>
</dbReference>
<organism evidence="11 12">
    <name type="scientific">Leptospirillum ferrodiazotrophum</name>
    <dbReference type="NCBI Taxonomy" id="412449"/>
    <lineage>
        <taxon>Bacteria</taxon>
        <taxon>Pseudomonadati</taxon>
        <taxon>Nitrospirota</taxon>
        <taxon>Nitrospiria</taxon>
        <taxon>Nitrospirales</taxon>
        <taxon>Nitrospiraceae</taxon>
        <taxon>Leptospirillum</taxon>
    </lineage>
</organism>
<evidence type="ECO:0000256" key="5">
    <source>
        <dbReference type="ARBA" id="ARBA00022801"/>
    </source>
</evidence>
<dbReference type="InterPro" id="IPR027417">
    <property type="entry name" value="P-loop_NTPase"/>
</dbReference>
<keyword evidence="3 9" id="KW-0479">Metal-binding</keyword>
<dbReference type="PROSITE" id="PS01215">
    <property type="entry name" value="MRP"/>
    <property type="match status" value="1"/>
</dbReference>
<dbReference type="GO" id="GO:0140663">
    <property type="term" value="F:ATP-dependent FeS chaperone activity"/>
    <property type="evidence" value="ECO:0007669"/>
    <property type="project" value="InterPro"/>
</dbReference>
<dbReference type="InterPro" id="IPR033756">
    <property type="entry name" value="YlxH/NBP35"/>
</dbReference>
<feature type="domain" description="MIP18 family-like" evidence="10">
    <location>
        <begin position="13"/>
        <end position="80"/>
    </location>
</feature>
<dbReference type="Pfam" id="PF01883">
    <property type="entry name" value="FeS_assembly_P"/>
    <property type="match status" value="1"/>
</dbReference>
<dbReference type="HAMAP" id="MF_02040">
    <property type="entry name" value="Mrp_NBP35"/>
    <property type="match status" value="1"/>
</dbReference>
<dbReference type="GO" id="GO:0051539">
    <property type="term" value="F:4 iron, 4 sulfur cluster binding"/>
    <property type="evidence" value="ECO:0007669"/>
    <property type="project" value="TreeGrafter"/>
</dbReference>
<comment type="similarity">
    <text evidence="9">Belongs to the Mrp/NBP35 ATP-binding proteins family.</text>
</comment>
<reference evidence="11 12" key="1">
    <citation type="journal article" date="2009" name="Appl. Environ. Microbiol.">
        <title>Community genomic and proteomic analyses of chemoautotrophic iron-oxidizing "Leptospirillum rubarum" (Group II) and "Leptospirillum ferrodiazotrophum" (Group III) bacteria in acid mine drainage biofilms.</title>
        <authorList>
            <person name="Goltsman D.S."/>
            <person name="Denef V.J."/>
            <person name="Singer S.W."/>
            <person name="VerBerkmoes N.C."/>
            <person name="Lefsrud M."/>
            <person name="Mueller R.S."/>
            <person name="Dick G.J."/>
            <person name="Sun C.L."/>
            <person name="Wheeler K.E."/>
            <person name="Zemla A."/>
            <person name="Baker B.J."/>
            <person name="Hauser L."/>
            <person name="Land M."/>
            <person name="Shah M.B."/>
            <person name="Thelen M.P."/>
            <person name="Hettich R.L."/>
            <person name="Banfield J.F."/>
        </authorList>
    </citation>
    <scope>NUCLEOTIDE SEQUENCE [LARGE SCALE GENOMIC DNA]</scope>
</reference>
<evidence type="ECO:0000256" key="9">
    <source>
        <dbReference type="HAMAP-Rule" id="MF_02040"/>
    </source>
</evidence>
<dbReference type="PANTHER" id="PTHR42961:SF2">
    <property type="entry name" value="IRON-SULFUR PROTEIN NUBPL"/>
    <property type="match status" value="1"/>
</dbReference>
<dbReference type="Pfam" id="PF10609">
    <property type="entry name" value="ParA"/>
    <property type="match status" value="1"/>
</dbReference>
<feature type="binding site" evidence="9">
    <location>
        <begin position="111"/>
        <end position="118"/>
    </location>
    <ligand>
        <name>ATP</name>
        <dbReference type="ChEBI" id="CHEBI:30616"/>
    </ligand>
</feature>
<dbReference type="InterPro" id="IPR000808">
    <property type="entry name" value="Mrp-like_CS"/>
</dbReference>
<dbReference type="FunFam" id="3.40.50.300:FF:000304">
    <property type="entry name" value="Iron-sulfur cluster carrier protein"/>
    <property type="match status" value="1"/>
</dbReference>
<evidence type="ECO:0000313" key="11">
    <source>
        <dbReference type="EMBL" id="EES53366.1"/>
    </source>
</evidence>
<comment type="subunit">
    <text evidence="9">Homodimer.</text>
</comment>
<dbReference type="Proteomes" id="UP000009374">
    <property type="component" value="Unassembled WGS sequence"/>
</dbReference>
<dbReference type="GO" id="GO:0016887">
    <property type="term" value="F:ATP hydrolysis activity"/>
    <property type="evidence" value="ECO:0007669"/>
    <property type="project" value="UniProtKB-UniRule"/>
</dbReference>
<dbReference type="SUPFAM" id="SSF52540">
    <property type="entry name" value="P-loop containing nucleoside triphosphate hydrolases"/>
    <property type="match status" value="1"/>
</dbReference>
<dbReference type="InterPro" id="IPR034904">
    <property type="entry name" value="FSCA_dom_sf"/>
</dbReference>
<evidence type="ECO:0000256" key="8">
    <source>
        <dbReference type="ARBA" id="ARBA00023014"/>
    </source>
</evidence>
<evidence type="ECO:0000256" key="3">
    <source>
        <dbReference type="ARBA" id="ARBA00022723"/>
    </source>
</evidence>
<evidence type="ECO:0000256" key="1">
    <source>
        <dbReference type="ARBA" id="ARBA00007352"/>
    </source>
</evidence>
<dbReference type="InterPro" id="IPR002744">
    <property type="entry name" value="MIP18-like"/>
</dbReference>
<evidence type="ECO:0000313" key="12">
    <source>
        <dbReference type="Proteomes" id="UP000009374"/>
    </source>
</evidence>
<accession>C6HVK7</accession>
<dbReference type="GO" id="GO:0046872">
    <property type="term" value="F:metal ion binding"/>
    <property type="evidence" value="ECO:0007669"/>
    <property type="project" value="UniProtKB-KW"/>
</dbReference>
<comment type="similarity">
    <text evidence="1">In the N-terminal section; belongs to the MIP18 family.</text>
</comment>
<keyword evidence="5 9" id="KW-0378">Hydrolase</keyword>
<dbReference type="PANTHER" id="PTHR42961">
    <property type="entry name" value="IRON-SULFUR PROTEIN NUBPL"/>
    <property type="match status" value="1"/>
</dbReference>
<evidence type="ECO:0000259" key="10">
    <source>
        <dbReference type="Pfam" id="PF01883"/>
    </source>
</evidence>
<name>C6HVK7_9BACT</name>
<evidence type="ECO:0000256" key="2">
    <source>
        <dbReference type="ARBA" id="ARBA00008205"/>
    </source>
</evidence>
<keyword evidence="6 9" id="KW-0067">ATP-binding</keyword>
<evidence type="ECO:0000256" key="6">
    <source>
        <dbReference type="ARBA" id="ARBA00022840"/>
    </source>
</evidence>
<gene>
    <name evidence="11" type="ORF">UBAL3_79320015</name>
</gene>
<dbReference type="InterPro" id="IPR044304">
    <property type="entry name" value="NUBPL-like"/>
</dbReference>
<keyword evidence="7 9" id="KW-0408">Iron</keyword>
<dbReference type="InterPro" id="IPR019591">
    <property type="entry name" value="Mrp/NBP35_ATP-bd"/>
</dbReference>
<keyword evidence="12" id="KW-1185">Reference proteome</keyword>
<sequence>MSQSEDKTIAEGVMKALGRVIEPDFKKDLVTLGMIEDLIVKDGNVVFTVILTTPACPLKEEIKKACLSALSSVAGIASVDIRMTARTTGGGAREGKAAIDGVKNVIAVSSGKGGVGKSTTAVNLSIALSRLGARVGILDSDVYGPNIPMMLGVSTLPKQINNRWFPPKMHDIPVMSMAFMAPPGAPLIWRGPMLHGIITQFIRDVEWGELDYLVVDMPPGTGDAQLSLAQLVPVTGAVIVTTPQEVALSDSRRGLAMFQKVNVPILGIVENMSSFHCPHCHHETPIFSTGGGEHAAAELKVPFLGRIPIDLAIREAGDSGRPIGLAHPESPLSEAYLKIAGNIASRISILNSEFQPITLGNLAQAT</sequence>
<dbReference type="GO" id="GO:0005524">
    <property type="term" value="F:ATP binding"/>
    <property type="evidence" value="ECO:0007669"/>
    <property type="project" value="UniProtKB-UniRule"/>
</dbReference>
<dbReference type="Gene3D" id="3.40.50.300">
    <property type="entry name" value="P-loop containing nucleotide triphosphate hydrolases"/>
    <property type="match status" value="1"/>
</dbReference>
<dbReference type="SUPFAM" id="SSF117916">
    <property type="entry name" value="Fe-S cluster assembly (FSCA) domain-like"/>
    <property type="match status" value="1"/>
</dbReference>
<proteinExistence type="inferred from homology"/>
<evidence type="ECO:0000256" key="7">
    <source>
        <dbReference type="ARBA" id="ARBA00023004"/>
    </source>
</evidence>
<protein>
    <recommendedName>
        <fullName evidence="9">Iron-sulfur cluster carrier protein</fullName>
    </recommendedName>
</protein>
<dbReference type="GO" id="GO:0016226">
    <property type="term" value="P:iron-sulfur cluster assembly"/>
    <property type="evidence" value="ECO:0007669"/>
    <property type="project" value="InterPro"/>
</dbReference>
<comment type="function">
    <text evidence="9">Binds and transfers iron-sulfur (Fe-S) clusters to target apoproteins. Can hydrolyze ATP.</text>
</comment>
<evidence type="ECO:0000256" key="4">
    <source>
        <dbReference type="ARBA" id="ARBA00022741"/>
    </source>
</evidence>
<comment type="similarity">
    <text evidence="2">In the C-terminal section; belongs to the Mrp/NBP35 ATP-binding proteins family.</text>
</comment>
<keyword evidence="4 9" id="KW-0547">Nucleotide-binding</keyword>
<dbReference type="EMBL" id="GG693864">
    <property type="protein sequence ID" value="EES53366.1"/>
    <property type="molecule type" value="Genomic_DNA"/>
</dbReference>
<keyword evidence="8 9" id="KW-0411">Iron-sulfur</keyword>
<dbReference type="AlphaFoldDB" id="C6HVK7"/>
<dbReference type="CDD" id="cd02037">
    <property type="entry name" value="Mrp_NBP35"/>
    <property type="match status" value="1"/>
</dbReference>